<proteinExistence type="predicted"/>
<dbReference type="AlphaFoldDB" id="A0A1W0WR76"/>
<protein>
    <submittedName>
        <fullName evidence="1">Uncharacterized protein</fullName>
    </submittedName>
</protein>
<accession>A0A1W0WR76</accession>
<comment type="caution">
    <text evidence="1">The sequence shown here is derived from an EMBL/GenBank/DDBJ whole genome shotgun (WGS) entry which is preliminary data.</text>
</comment>
<evidence type="ECO:0000313" key="2">
    <source>
        <dbReference type="Proteomes" id="UP000192578"/>
    </source>
</evidence>
<gene>
    <name evidence="1" type="ORF">BV898_08157</name>
</gene>
<reference evidence="2" key="1">
    <citation type="submission" date="2017-01" db="EMBL/GenBank/DDBJ databases">
        <title>Comparative genomics of anhydrobiosis in the tardigrade Hypsibius dujardini.</title>
        <authorList>
            <person name="Yoshida Y."/>
            <person name="Koutsovoulos G."/>
            <person name="Laetsch D."/>
            <person name="Stevens L."/>
            <person name="Kumar S."/>
            <person name="Horikawa D."/>
            <person name="Ishino K."/>
            <person name="Komine S."/>
            <person name="Tomita M."/>
            <person name="Blaxter M."/>
            <person name="Arakawa K."/>
        </authorList>
    </citation>
    <scope>NUCLEOTIDE SEQUENCE [LARGE SCALE GENOMIC DNA]</scope>
    <source>
        <strain evidence="2">Z151</strain>
    </source>
</reference>
<evidence type="ECO:0000313" key="1">
    <source>
        <dbReference type="EMBL" id="OQV17700.1"/>
    </source>
</evidence>
<dbReference type="EMBL" id="MTYJ01000057">
    <property type="protein sequence ID" value="OQV17700.1"/>
    <property type="molecule type" value="Genomic_DNA"/>
</dbReference>
<keyword evidence="2" id="KW-1185">Reference proteome</keyword>
<dbReference type="Proteomes" id="UP000192578">
    <property type="component" value="Unassembled WGS sequence"/>
</dbReference>
<dbReference type="OrthoDB" id="1890790at2759"/>
<name>A0A1W0WR76_HYPEX</name>
<dbReference type="Gene3D" id="3.40.50.2300">
    <property type="match status" value="1"/>
</dbReference>
<sequence length="112" mass="12585">MFRPNVYLFIGGILSASFHMRAATQQLVDPFDVITTRARVFNSPPVVVQMGVILSSVGTLPYDYYKMGPAINMAVERALRDYNIRFNLILSIYDGDCSETGALGQNRYSHCR</sequence>
<organism evidence="1 2">
    <name type="scientific">Hypsibius exemplaris</name>
    <name type="common">Freshwater tardigrade</name>
    <dbReference type="NCBI Taxonomy" id="2072580"/>
    <lineage>
        <taxon>Eukaryota</taxon>
        <taxon>Metazoa</taxon>
        <taxon>Ecdysozoa</taxon>
        <taxon>Tardigrada</taxon>
        <taxon>Eutardigrada</taxon>
        <taxon>Parachela</taxon>
        <taxon>Hypsibioidea</taxon>
        <taxon>Hypsibiidae</taxon>
        <taxon>Hypsibius</taxon>
    </lineage>
</organism>